<keyword evidence="2" id="KW-1185">Reference proteome</keyword>
<sequence>GLGPEFRACAGSLLKLERAAGWTLKDHRLPSAGRPVEFKLWMRYARQADFDKLEDGFAERLWLWWTSMQPKGRMDENARLVRTSVHKLDWGGLAVPGRSGIFLVVLGLYWWAEMDGGHVQDRWREALADVAWV</sequence>
<proteinExistence type="predicted"/>
<evidence type="ECO:0000313" key="2">
    <source>
        <dbReference type="Proteomes" id="UP000076532"/>
    </source>
</evidence>
<gene>
    <name evidence="1" type="ORF">FIBSPDRAFT_712182</name>
</gene>
<organism evidence="1 2">
    <name type="scientific">Athelia psychrophila</name>
    <dbReference type="NCBI Taxonomy" id="1759441"/>
    <lineage>
        <taxon>Eukaryota</taxon>
        <taxon>Fungi</taxon>
        <taxon>Dikarya</taxon>
        <taxon>Basidiomycota</taxon>
        <taxon>Agaricomycotina</taxon>
        <taxon>Agaricomycetes</taxon>
        <taxon>Agaricomycetidae</taxon>
        <taxon>Atheliales</taxon>
        <taxon>Atheliaceae</taxon>
        <taxon>Athelia</taxon>
    </lineage>
</organism>
<protein>
    <submittedName>
        <fullName evidence="1">Uncharacterized protein</fullName>
    </submittedName>
</protein>
<dbReference type="EMBL" id="KV417504">
    <property type="protein sequence ID" value="KZP28312.1"/>
    <property type="molecule type" value="Genomic_DNA"/>
</dbReference>
<dbReference type="AlphaFoldDB" id="A0A166RIM1"/>
<reference evidence="1 2" key="1">
    <citation type="journal article" date="2016" name="Mol. Biol. Evol.">
        <title>Comparative Genomics of Early-Diverging Mushroom-Forming Fungi Provides Insights into the Origins of Lignocellulose Decay Capabilities.</title>
        <authorList>
            <person name="Nagy L.G."/>
            <person name="Riley R."/>
            <person name="Tritt A."/>
            <person name="Adam C."/>
            <person name="Daum C."/>
            <person name="Floudas D."/>
            <person name="Sun H."/>
            <person name="Yadav J.S."/>
            <person name="Pangilinan J."/>
            <person name="Larsson K.H."/>
            <person name="Matsuura K."/>
            <person name="Barry K."/>
            <person name="Labutti K."/>
            <person name="Kuo R."/>
            <person name="Ohm R.A."/>
            <person name="Bhattacharya S.S."/>
            <person name="Shirouzu T."/>
            <person name="Yoshinaga Y."/>
            <person name="Martin F.M."/>
            <person name="Grigoriev I.V."/>
            <person name="Hibbett D.S."/>
        </authorList>
    </citation>
    <scope>NUCLEOTIDE SEQUENCE [LARGE SCALE GENOMIC DNA]</scope>
    <source>
        <strain evidence="1 2">CBS 109695</strain>
    </source>
</reference>
<feature type="non-terminal residue" evidence="1">
    <location>
        <position position="133"/>
    </location>
</feature>
<dbReference type="Proteomes" id="UP000076532">
    <property type="component" value="Unassembled WGS sequence"/>
</dbReference>
<feature type="non-terminal residue" evidence="1">
    <location>
        <position position="1"/>
    </location>
</feature>
<evidence type="ECO:0000313" key="1">
    <source>
        <dbReference type="EMBL" id="KZP28312.1"/>
    </source>
</evidence>
<name>A0A166RIM1_9AGAM</name>
<accession>A0A166RIM1</accession>
<dbReference type="OrthoDB" id="2683861at2759"/>